<evidence type="ECO:0000313" key="1">
    <source>
        <dbReference type="EMBL" id="EYC36334.1"/>
    </source>
</evidence>
<evidence type="ECO:0000313" key="2">
    <source>
        <dbReference type="Proteomes" id="UP000024635"/>
    </source>
</evidence>
<dbReference type="EMBL" id="JARK01000508">
    <property type="protein sequence ID" value="EYC36334.1"/>
    <property type="molecule type" value="Genomic_DNA"/>
</dbReference>
<organism evidence="1 2">
    <name type="scientific">Ancylostoma ceylanicum</name>
    <dbReference type="NCBI Taxonomy" id="53326"/>
    <lineage>
        <taxon>Eukaryota</taxon>
        <taxon>Metazoa</taxon>
        <taxon>Ecdysozoa</taxon>
        <taxon>Nematoda</taxon>
        <taxon>Chromadorea</taxon>
        <taxon>Rhabditida</taxon>
        <taxon>Rhabditina</taxon>
        <taxon>Rhabditomorpha</taxon>
        <taxon>Strongyloidea</taxon>
        <taxon>Ancylostomatidae</taxon>
        <taxon>Ancylostomatinae</taxon>
        <taxon>Ancylostoma</taxon>
    </lineage>
</organism>
<reference evidence="2" key="1">
    <citation type="journal article" date="2015" name="Nat. Genet.">
        <title>The genome and transcriptome of the zoonotic hookworm Ancylostoma ceylanicum identify infection-specific gene families.</title>
        <authorList>
            <person name="Schwarz E.M."/>
            <person name="Hu Y."/>
            <person name="Antoshechkin I."/>
            <person name="Miller M.M."/>
            <person name="Sternberg P.W."/>
            <person name="Aroian R.V."/>
        </authorList>
    </citation>
    <scope>NUCLEOTIDE SEQUENCE</scope>
    <source>
        <strain evidence="2">HY135</strain>
    </source>
</reference>
<dbReference type="Proteomes" id="UP000024635">
    <property type="component" value="Unassembled WGS sequence"/>
</dbReference>
<accession>A0A016W8Z5</accession>
<sequence>MFQRLLSLGRRSAFACEKLAAEEVVRVRGVLNLYLMDRTYALHKLTPHAMQGKMIVMQRVLQLQKGNGNDI</sequence>
<dbReference type="AlphaFoldDB" id="A0A016W8Z5"/>
<name>A0A016W8Z5_9BILA</name>
<protein>
    <submittedName>
        <fullName evidence="1">Uncharacterized protein</fullName>
    </submittedName>
</protein>
<keyword evidence="2" id="KW-1185">Reference proteome</keyword>
<comment type="caution">
    <text evidence="1">The sequence shown here is derived from an EMBL/GenBank/DDBJ whole genome shotgun (WGS) entry which is preliminary data.</text>
</comment>
<proteinExistence type="predicted"/>
<gene>
    <name evidence="1" type="primary">Acey_s0908.g2990</name>
    <name evidence="1" type="ORF">Y032_0908g2990</name>
</gene>